<protein>
    <submittedName>
        <fullName evidence="2">Related to tol protein</fullName>
    </submittedName>
</protein>
<reference evidence="3" key="1">
    <citation type="journal article" date="2016" name="Genome Biol. Evol.">
        <title>Comparative 'omics' of the Fusarium fujikuroi species complex highlights differences in genetic potential and metabolite synthesis.</title>
        <authorList>
            <person name="Niehaus E.-M."/>
            <person name="Muensterkoetter M."/>
            <person name="Proctor R.H."/>
            <person name="Brown D.W."/>
            <person name="Sharon A."/>
            <person name="Idan Y."/>
            <person name="Oren-Young L."/>
            <person name="Sieber C.M."/>
            <person name="Novak O."/>
            <person name="Pencik A."/>
            <person name="Tarkowska D."/>
            <person name="Hromadova K."/>
            <person name="Freeman S."/>
            <person name="Maymon M."/>
            <person name="Elazar M."/>
            <person name="Youssef S.A."/>
            <person name="El-Shabrawy E.S.M."/>
            <person name="Shalaby A.B.A."/>
            <person name="Houterman P."/>
            <person name="Brock N.L."/>
            <person name="Burkhardt I."/>
            <person name="Tsavkelova E.A."/>
            <person name="Dickschat J.S."/>
            <person name="Galuszka P."/>
            <person name="Gueldener U."/>
            <person name="Tudzynski B."/>
        </authorList>
    </citation>
    <scope>NUCLEOTIDE SEQUENCE [LARGE SCALE GENOMIC DNA]</scope>
    <source>
        <strain evidence="3">ET1</strain>
    </source>
</reference>
<sequence length="690" mass="77522">MSQNAVTLCRRCKALQIDDLALGGRGAETDNGYPVLSLPFDEPDMEGHVNIPVFSVNDQYPELPKLHAGASFGCGFCHLLRGSIQEFYSLEIGVSIEINVKYRWSLSMSNRLGLTGIIAYLRVRNSDPILDELRPLRFAIDGNSDKCAEWLNMKPPLIQYALHAANINMIQQEIAQCEDTHDHNVNNVSGFLPTRLIAVGNDKGVQPHLVITDYRLRRRAPRYATLSYCWGPPDDAKVQSRTRAHNIEQRKAGFPLDSLTHVIRDAIVVARTLSIPYLWVDSLCIIQGDRLDWERESSTIKDVYRHAYLTICAASSPSCQVGFIHRVPKSITVQFASKVNPTIQGTFNIRLSGLANSSFYIDKGIDKTFDELFNIETRWSQRAWTFQEAMLSVRKLTFCGLQLYYSCPDRVTCEAGSPEDPGHLETGLTHFPSDARGRFQSWYEIVTKYAALDLCYETDRLPAISGIARMMGYGPQDYLAGIFKQFLAFGLCWRRGSSISSMQTTRSAVINLHQTSTVPSWSWATRKQEIDMMASPWDGRDETAGITAWTVPKGLDLFGEVRDSLAVVHGKLLPLPSNIIRGSSSPTRIHAPFEGSEFDYWSVFEKDQRVAWVFLDWHMTGIQQSGDKLFMLLLTSDLSVSGRPRQRHGCGIVLSPSQIPAKYIRVGGFRTTNKGFALFRGVNIETVQIV</sequence>
<dbReference type="EMBL" id="FJOF01000012">
    <property type="protein sequence ID" value="CZR47857.1"/>
    <property type="molecule type" value="Genomic_DNA"/>
</dbReference>
<dbReference type="InterPro" id="IPR010730">
    <property type="entry name" value="HET"/>
</dbReference>
<dbReference type="VEuPathDB" id="FungiDB:FPRO_13524"/>
<dbReference type="Proteomes" id="UP000183971">
    <property type="component" value="Unassembled WGS sequence"/>
</dbReference>
<evidence type="ECO:0000313" key="2">
    <source>
        <dbReference type="EMBL" id="CZR47857.1"/>
    </source>
</evidence>
<dbReference type="RefSeq" id="XP_031088390.1">
    <property type="nucleotide sequence ID" value="XM_031222986.1"/>
</dbReference>
<gene>
    <name evidence="2" type="ORF">FPRO_13524</name>
</gene>
<feature type="domain" description="Heterokaryon incompatibility" evidence="1">
    <location>
        <begin position="223"/>
        <end position="388"/>
    </location>
</feature>
<organism evidence="2 3">
    <name type="scientific">Fusarium proliferatum (strain ET1)</name>
    <name type="common">Orchid endophyte fungus</name>
    <dbReference type="NCBI Taxonomy" id="1227346"/>
    <lineage>
        <taxon>Eukaryota</taxon>
        <taxon>Fungi</taxon>
        <taxon>Dikarya</taxon>
        <taxon>Ascomycota</taxon>
        <taxon>Pezizomycotina</taxon>
        <taxon>Sordariomycetes</taxon>
        <taxon>Hypocreomycetidae</taxon>
        <taxon>Hypocreales</taxon>
        <taxon>Nectriaceae</taxon>
        <taxon>Fusarium</taxon>
        <taxon>Fusarium fujikuroi species complex</taxon>
    </lineage>
</organism>
<dbReference type="PANTHER" id="PTHR33112:SF16">
    <property type="entry name" value="HETEROKARYON INCOMPATIBILITY DOMAIN-CONTAINING PROTEIN"/>
    <property type="match status" value="1"/>
</dbReference>
<dbReference type="GeneID" id="42058387"/>
<evidence type="ECO:0000313" key="3">
    <source>
        <dbReference type="Proteomes" id="UP000183971"/>
    </source>
</evidence>
<dbReference type="Pfam" id="PF06985">
    <property type="entry name" value="HET"/>
    <property type="match status" value="1"/>
</dbReference>
<keyword evidence="3" id="KW-1185">Reference proteome</keyword>
<dbReference type="PANTHER" id="PTHR33112">
    <property type="entry name" value="DOMAIN PROTEIN, PUTATIVE-RELATED"/>
    <property type="match status" value="1"/>
</dbReference>
<dbReference type="AlphaFoldDB" id="A0A1L7W5F2"/>
<name>A0A1L7W5F2_FUSPR</name>
<comment type="caution">
    <text evidence="2">The sequence shown here is derived from an EMBL/GenBank/DDBJ whole genome shotgun (WGS) entry which is preliminary data.</text>
</comment>
<proteinExistence type="predicted"/>
<accession>A0A1L7W5F2</accession>
<evidence type="ECO:0000259" key="1">
    <source>
        <dbReference type="Pfam" id="PF06985"/>
    </source>
</evidence>